<dbReference type="InterPro" id="IPR015422">
    <property type="entry name" value="PyrdxlP-dep_Trfase_small"/>
</dbReference>
<dbReference type="Pfam" id="PF00266">
    <property type="entry name" value="Aminotran_5"/>
    <property type="match status" value="1"/>
</dbReference>
<comment type="caution">
    <text evidence="2">The sequence shown here is derived from an EMBL/GenBank/DDBJ whole genome shotgun (WGS) entry which is preliminary data.</text>
</comment>
<reference evidence="2 3" key="1">
    <citation type="submission" date="2019-10" db="EMBL/GenBank/DDBJ databases">
        <title>Nocardioides novel species isolated from the excrement of Marmot.</title>
        <authorList>
            <person name="Zhang G."/>
        </authorList>
    </citation>
    <scope>NUCLEOTIDE SEQUENCE [LARGE SCALE GENOMIC DNA]</scope>
    <source>
        <strain evidence="3">zg-579</strain>
    </source>
</reference>
<dbReference type="Proteomes" id="UP000433406">
    <property type="component" value="Unassembled WGS sequence"/>
</dbReference>
<evidence type="ECO:0000313" key="2">
    <source>
        <dbReference type="EMBL" id="MTB94207.1"/>
    </source>
</evidence>
<dbReference type="PANTHER" id="PTHR43586:SF21">
    <property type="entry name" value="PYRIDOXAL PHOSPHATE (PLP)-DEPENDENT ASPARTATE AMINOTRANSFERASE SUPERFAMILY"/>
    <property type="match status" value="1"/>
</dbReference>
<dbReference type="Gene3D" id="3.40.640.10">
    <property type="entry name" value="Type I PLP-dependent aspartate aminotransferase-like (Major domain)"/>
    <property type="match status" value="1"/>
</dbReference>
<evidence type="ECO:0000259" key="1">
    <source>
        <dbReference type="Pfam" id="PF00266"/>
    </source>
</evidence>
<dbReference type="EMBL" id="WLCI01000003">
    <property type="protein sequence ID" value="MTB94207.1"/>
    <property type="molecule type" value="Genomic_DNA"/>
</dbReference>
<dbReference type="AlphaFoldDB" id="A0A6I3IYP2"/>
<gene>
    <name evidence="2" type="ORF">GGQ22_03840</name>
</gene>
<feature type="domain" description="Aminotransferase class V" evidence="1">
    <location>
        <begin position="55"/>
        <end position="421"/>
    </location>
</feature>
<dbReference type="Gene3D" id="3.90.1150.10">
    <property type="entry name" value="Aspartate Aminotransferase, domain 1"/>
    <property type="match status" value="1"/>
</dbReference>
<dbReference type="PANTHER" id="PTHR43586">
    <property type="entry name" value="CYSTEINE DESULFURASE"/>
    <property type="match status" value="1"/>
</dbReference>
<evidence type="ECO:0000313" key="3">
    <source>
        <dbReference type="Proteomes" id="UP000433406"/>
    </source>
</evidence>
<sequence length="429" mass="45167">MVRATSGECTEPRGTRPNHDRVVAARSRAGWEHRGVDVDRIRACFPALDLGVAHFDGPGGSQVPRQVAGAVAAAMTAGLGNRGTTTEAEARTERIVAEARAAAGDLLGTDPRGVVVGRSMTQLTFDMARTLSRSWGPGDEVVVTRLDHDANIRPWVTAAERAGATVRWLGFDPATAELDDLAPLLGERTRLVAFTAGSNLLGTRPDVRRLADAAHEAGALVYLDAVHLAPHAPVDRSALGVDLLACSPYKFFGPHLGLLAGDPAFLETLHPDKLLPSTDVVPERFELGTLPHELLAGVTAAVDFMAGLEPGGGDRRERLLRSMAALEARESALLDHLVDGLRAIDGVTLHGAPARRTPTVLFTVAGHAPVDVARHLADQGVNAPAGHFYALEASRHAGLGDTGGVRAGLAAYTSEEDVDRLVAAVADLR</sequence>
<dbReference type="InterPro" id="IPR015421">
    <property type="entry name" value="PyrdxlP-dep_Trfase_major"/>
</dbReference>
<dbReference type="InterPro" id="IPR011340">
    <property type="entry name" value="Cys_dSase-rel"/>
</dbReference>
<protein>
    <submittedName>
        <fullName evidence="2">Cysteine desulfurase-like protein</fullName>
    </submittedName>
</protein>
<name>A0A6I3IYP2_9ACTN</name>
<dbReference type="InterPro" id="IPR000192">
    <property type="entry name" value="Aminotrans_V_dom"/>
</dbReference>
<dbReference type="SUPFAM" id="SSF53383">
    <property type="entry name" value="PLP-dependent transferases"/>
    <property type="match status" value="1"/>
</dbReference>
<dbReference type="InterPro" id="IPR015424">
    <property type="entry name" value="PyrdxlP-dep_Trfase"/>
</dbReference>
<accession>A0A6I3IYP2</accession>
<organism evidence="2 3">
    <name type="scientific">Nocardioides marmotae</name>
    <dbReference type="NCBI Taxonomy" id="2663857"/>
    <lineage>
        <taxon>Bacteria</taxon>
        <taxon>Bacillati</taxon>
        <taxon>Actinomycetota</taxon>
        <taxon>Actinomycetes</taxon>
        <taxon>Propionibacteriales</taxon>
        <taxon>Nocardioidaceae</taxon>
        <taxon>Nocardioides</taxon>
    </lineage>
</organism>
<dbReference type="NCBIfam" id="TIGR01976">
    <property type="entry name" value="am_tr_V_VC1184"/>
    <property type="match status" value="1"/>
</dbReference>
<proteinExistence type="predicted"/>
<keyword evidence="3" id="KW-1185">Reference proteome</keyword>